<accession>A0A182M6L6</accession>
<name>A0A182M6L6_9DIPT</name>
<sequence>MVLLLLVPVPPTAQKEIKKLFQLNYDGVDGAKNSHGDKYRSTFNMKGSKSKTSHFLTAERLQRIIKNVRNASSILNTPERTDVECLDKKCTNEDSSTCNGSQLKISHRKLTADEIDKLMKNLSTTQRSPSGHPAPSFALDSEKQQVEQEAVEPSVTEDQYAESEISFTSYHPSSGAQSGLELPADVEDNLAYSDASFLSFRADDNDQSDRLNVRLNSFPVGAASRPTPLTLFAFRPIELTASEEYESYGETSRSTVDRPIMQVKVRPLPASHSIRSWCLRAQQSDDEQPLIDFRQIERNTKATWKQRKVNWQKAGDVAQEQLCCVKAHNFKTPQTAVI</sequence>
<dbReference type="Proteomes" id="UP000075883">
    <property type="component" value="Unassembled WGS sequence"/>
</dbReference>
<feature type="region of interest" description="Disordered" evidence="1">
    <location>
        <begin position="123"/>
        <end position="143"/>
    </location>
</feature>
<protein>
    <submittedName>
        <fullName evidence="2">Uncharacterized protein</fullName>
    </submittedName>
</protein>
<dbReference type="EMBL" id="AXCM01002793">
    <property type="status" value="NOT_ANNOTATED_CDS"/>
    <property type="molecule type" value="Genomic_DNA"/>
</dbReference>
<dbReference type="EnsemblMetazoa" id="ACUA010752-RA">
    <property type="protein sequence ID" value="ACUA010752-PA"/>
    <property type="gene ID" value="ACUA010752"/>
</dbReference>
<evidence type="ECO:0000256" key="1">
    <source>
        <dbReference type="SAM" id="MobiDB-lite"/>
    </source>
</evidence>
<reference evidence="2" key="2">
    <citation type="submission" date="2020-05" db="UniProtKB">
        <authorList>
            <consortium name="EnsemblMetazoa"/>
        </authorList>
    </citation>
    <scope>IDENTIFICATION</scope>
    <source>
        <strain evidence="2">A-37</strain>
    </source>
</reference>
<dbReference type="AlphaFoldDB" id="A0A182M6L6"/>
<reference evidence="3" key="1">
    <citation type="submission" date="2013-09" db="EMBL/GenBank/DDBJ databases">
        <title>The Genome Sequence of Anopheles culicifacies species A.</title>
        <authorList>
            <consortium name="The Broad Institute Genomics Platform"/>
            <person name="Neafsey D.E."/>
            <person name="Besansky N."/>
            <person name="Howell P."/>
            <person name="Walton C."/>
            <person name="Young S.K."/>
            <person name="Zeng Q."/>
            <person name="Gargeya S."/>
            <person name="Fitzgerald M."/>
            <person name="Haas B."/>
            <person name="Abouelleil A."/>
            <person name="Allen A.W."/>
            <person name="Alvarado L."/>
            <person name="Arachchi H.M."/>
            <person name="Berlin A.M."/>
            <person name="Chapman S.B."/>
            <person name="Gainer-Dewar J."/>
            <person name="Goldberg J."/>
            <person name="Griggs A."/>
            <person name="Gujja S."/>
            <person name="Hansen M."/>
            <person name="Howarth C."/>
            <person name="Imamovic A."/>
            <person name="Ireland A."/>
            <person name="Larimer J."/>
            <person name="McCowan C."/>
            <person name="Murphy C."/>
            <person name="Pearson M."/>
            <person name="Poon T.W."/>
            <person name="Priest M."/>
            <person name="Roberts A."/>
            <person name="Saif S."/>
            <person name="Shea T."/>
            <person name="Sisk P."/>
            <person name="Sykes S."/>
            <person name="Wortman J."/>
            <person name="Nusbaum C."/>
            <person name="Birren B."/>
        </authorList>
    </citation>
    <scope>NUCLEOTIDE SEQUENCE [LARGE SCALE GENOMIC DNA]</scope>
    <source>
        <strain evidence="3">A-37</strain>
    </source>
</reference>
<keyword evidence="3" id="KW-1185">Reference proteome</keyword>
<dbReference type="VEuPathDB" id="VectorBase:ACUA010752"/>
<organism evidence="2 3">
    <name type="scientific">Anopheles culicifacies</name>
    <dbReference type="NCBI Taxonomy" id="139723"/>
    <lineage>
        <taxon>Eukaryota</taxon>
        <taxon>Metazoa</taxon>
        <taxon>Ecdysozoa</taxon>
        <taxon>Arthropoda</taxon>
        <taxon>Hexapoda</taxon>
        <taxon>Insecta</taxon>
        <taxon>Pterygota</taxon>
        <taxon>Neoptera</taxon>
        <taxon>Endopterygota</taxon>
        <taxon>Diptera</taxon>
        <taxon>Nematocera</taxon>
        <taxon>Culicoidea</taxon>
        <taxon>Culicidae</taxon>
        <taxon>Anophelinae</taxon>
        <taxon>Anopheles</taxon>
        <taxon>culicifacies species complex</taxon>
    </lineage>
</organism>
<proteinExistence type="predicted"/>
<evidence type="ECO:0000313" key="3">
    <source>
        <dbReference type="Proteomes" id="UP000075883"/>
    </source>
</evidence>
<evidence type="ECO:0000313" key="2">
    <source>
        <dbReference type="EnsemblMetazoa" id="ACUA010752-PA"/>
    </source>
</evidence>